<gene>
    <name evidence="2" type="ORF">NBR_LOCUS9128</name>
</gene>
<accession>A0A158QYW7</accession>
<evidence type="ECO:0000256" key="1">
    <source>
        <dbReference type="SAM" id="Coils"/>
    </source>
</evidence>
<evidence type="ECO:0000313" key="4">
    <source>
        <dbReference type="WBParaSite" id="NBR_0000912701-mRNA-1"/>
    </source>
</evidence>
<dbReference type="WBParaSite" id="NBR_0000912701-mRNA-1">
    <property type="protein sequence ID" value="NBR_0000912701-mRNA-1"/>
    <property type="gene ID" value="NBR_0000912701"/>
</dbReference>
<evidence type="ECO:0000313" key="2">
    <source>
        <dbReference type="EMBL" id="VDL72717.1"/>
    </source>
</evidence>
<dbReference type="Proteomes" id="UP000271162">
    <property type="component" value="Unassembled WGS sequence"/>
</dbReference>
<proteinExistence type="predicted"/>
<keyword evidence="1" id="KW-0175">Coiled coil</keyword>
<organism evidence="4">
    <name type="scientific">Nippostrongylus brasiliensis</name>
    <name type="common">Rat hookworm</name>
    <dbReference type="NCBI Taxonomy" id="27835"/>
    <lineage>
        <taxon>Eukaryota</taxon>
        <taxon>Metazoa</taxon>
        <taxon>Ecdysozoa</taxon>
        <taxon>Nematoda</taxon>
        <taxon>Chromadorea</taxon>
        <taxon>Rhabditida</taxon>
        <taxon>Rhabditina</taxon>
        <taxon>Rhabditomorpha</taxon>
        <taxon>Strongyloidea</taxon>
        <taxon>Heligmosomidae</taxon>
        <taxon>Nippostrongylus</taxon>
    </lineage>
</organism>
<keyword evidence="3" id="KW-1185">Reference proteome</keyword>
<dbReference type="AlphaFoldDB" id="A0A158QYW7"/>
<dbReference type="EMBL" id="UYSL01020096">
    <property type="protein sequence ID" value="VDL72717.1"/>
    <property type="molecule type" value="Genomic_DNA"/>
</dbReference>
<dbReference type="STRING" id="27835.A0A158QYW7"/>
<name>A0A158QYW7_NIPBR</name>
<reference evidence="4" key="1">
    <citation type="submission" date="2016-04" db="UniProtKB">
        <authorList>
            <consortium name="WormBaseParasite"/>
        </authorList>
    </citation>
    <scope>IDENTIFICATION</scope>
</reference>
<sequence>MSELLSALECDNVTFCDPLLTTAIDSEWGVWGSDENALASPTVSGFYWNPRDVIVVANDLLINSGTLSIKKEIVFLSGPKPPPPPLPPANSLTTTSCDLIPRTSPPLSNYATEYHQLSSPFSYDYMQDYSSTTELYPYYSPDFAKLQGSPESFSDISNGSISSPHLDYSHLISSHNVVDFGDDVSYGNTESSCGQHSVVQEQADPTFSFIDEIHESVRAELEAEKLVSSPAQAGPGTPPTPVLTIGVNSPVTIVGEDGKEYKLVVQELKRETKVGQKRKSSQLSEEERLEGRNSFLRAEAVRLQAEIDELRKALLNGVAKR</sequence>
<protein>
    <submittedName>
        <fullName evidence="4">BZIP domain-containing protein</fullName>
    </submittedName>
</protein>
<reference evidence="2 3" key="2">
    <citation type="submission" date="2018-11" db="EMBL/GenBank/DDBJ databases">
        <authorList>
            <consortium name="Pathogen Informatics"/>
        </authorList>
    </citation>
    <scope>NUCLEOTIDE SEQUENCE [LARGE SCALE GENOMIC DNA]</scope>
</reference>
<evidence type="ECO:0000313" key="3">
    <source>
        <dbReference type="Proteomes" id="UP000271162"/>
    </source>
</evidence>
<feature type="coiled-coil region" evidence="1">
    <location>
        <begin position="286"/>
        <end position="313"/>
    </location>
</feature>